<dbReference type="InterPro" id="IPR014205">
    <property type="entry name" value="Spore_YtaF"/>
</dbReference>
<dbReference type="PANTHER" id="PTHR35529:SF2">
    <property type="entry name" value="SPORULATION PROTEIN YTAF-RELATED"/>
    <property type="match status" value="1"/>
</dbReference>
<dbReference type="NCBIfam" id="TIGR02840">
    <property type="entry name" value="spore_YtaF"/>
    <property type="match status" value="1"/>
</dbReference>
<reference evidence="6 7" key="1">
    <citation type="submission" date="2024-06" db="EMBL/GenBank/DDBJ databases">
        <title>Genomic Encyclopedia of Type Strains, Phase IV (KMG-IV): sequencing the most valuable type-strain genomes for metagenomic binning, comparative biology and taxonomic classification.</title>
        <authorList>
            <person name="Goeker M."/>
        </authorList>
    </citation>
    <scope>NUCLEOTIDE SEQUENCE [LARGE SCALE GENOMIC DNA]</scope>
    <source>
        <strain evidence="6 7">DSM 23520</strain>
    </source>
</reference>
<evidence type="ECO:0000256" key="4">
    <source>
        <dbReference type="ARBA" id="ARBA00023136"/>
    </source>
</evidence>
<gene>
    <name evidence="6" type="ORF">ABID56_000698</name>
</gene>
<feature type="transmembrane region" description="Helical" evidence="5">
    <location>
        <begin position="133"/>
        <end position="156"/>
    </location>
</feature>
<evidence type="ECO:0000256" key="2">
    <source>
        <dbReference type="ARBA" id="ARBA00022692"/>
    </source>
</evidence>
<evidence type="ECO:0000313" key="7">
    <source>
        <dbReference type="Proteomes" id="UP001549167"/>
    </source>
</evidence>
<keyword evidence="3 5" id="KW-1133">Transmembrane helix</keyword>
<feature type="transmembrane region" description="Helical" evidence="5">
    <location>
        <begin position="162"/>
        <end position="179"/>
    </location>
</feature>
<organism evidence="6 7">
    <name type="scientific">Alkalibacillus flavidus</name>
    <dbReference type="NCBI Taxonomy" id="546021"/>
    <lineage>
        <taxon>Bacteria</taxon>
        <taxon>Bacillati</taxon>
        <taxon>Bacillota</taxon>
        <taxon>Bacilli</taxon>
        <taxon>Bacillales</taxon>
        <taxon>Bacillaceae</taxon>
        <taxon>Alkalibacillus</taxon>
    </lineage>
</organism>
<dbReference type="InterPro" id="IPR003810">
    <property type="entry name" value="Mntp/YtaF"/>
</dbReference>
<feature type="transmembrane region" description="Helical" evidence="5">
    <location>
        <begin position="61"/>
        <end position="87"/>
    </location>
</feature>
<feature type="transmembrane region" description="Helical" evidence="5">
    <location>
        <begin position="6"/>
        <end position="26"/>
    </location>
</feature>
<feature type="transmembrane region" description="Helical" evidence="5">
    <location>
        <begin position="38"/>
        <end position="55"/>
    </location>
</feature>
<accession>A0ABV2KSR0</accession>
<evidence type="ECO:0000256" key="5">
    <source>
        <dbReference type="SAM" id="Phobius"/>
    </source>
</evidence>
<keyword evidence="4 5" id="KW-0472">Membrane</keyword>
<dbReference type="Pfam" id="PF02659">
    <property type="entry name" value="Mntp"/>
    <property type="match status" value="2"/>
</dbReference>
<proteinExistence type="predicted"/>
<evidence type="ECO:0000256" key="3">
    <source>
        <dbReference type="ARBA" id="ARBA00022989"/>
    </source>
</evidence>
<dbReference type="Proteomes" id="UP001549167">
    <property type="component" value="Unassembled WGS sequence"/>
</dbReference>
<dbReference type="EMBL" id="JBEPMX010000002">
    <property type="protein sequence ID" value="MET3682617.1"/>
    <property type="molecule type" value="Genomic_DNA"/>
</dbReference>
<dbReference type="PANTHER" id="PTHR35529">
    <property type="entry name" value="MANGANESE EFFLUX PUMP MNTP-RELATED"/>
    <property type="match status" value="1"/>
</dbReference>
<evidence type="ECO:0000313" key="6">
    <source>
        <dbReference type="EMBL" id="MET3682617.1"/>
    </source>
</evidence>
<evidence type="ECO:0000256" key="1">
    <source>
        <dbReference type="ARBA" id="ARBA00022475"/>
    </source>
</evidence>
<comment type="caution">
    <text evidence="6">The sequence shown here is derived from an EMBL/GenBank/DDBJ whole genome shotgun (WGS) entry which is preliminary data.</text>
</comment>
<name>A0ABV2KSR0_9BACI</name>
<sequence>MVDVIMMVLLLSLAVSFDSFFFGMTYQLRHISVPKETIAIVGLVTALSFFVGHLIGDGIRFMVPMLTDIIGSLIFVVIGCWVIGQWVQDQKVKFKKHQENGEMTFNLTLIWNILKQPQTADRDHSGTITGIEAVMIALALSLDSLASGIGAAFLQISVFQTSMMIGLCSIAFLYSGLWLGRWCQQFNWVHALSFLPGVILISLGLWHFIQ</sequence>
<protein>
    <submittedName>
        <fullName evidence="6">Sporulation protein YtaF</fullName>
    </submittedName>
</protein>
<dbReference type="RefSeq" id="WP_354219231.1">
    <property type="nucleotide sequence ID" value="NZ_JBEPMX010000002.1"/>
</dbReference>
<keyword evidence="2 5" id="KW-0812">Transmembrane</keyword>
<keyword evidence="1" id="KW-1003">Cell membrane</keyword>
<keyword evidence="7" id="KW-1185">Reference proteome</keyword>
<feature type="transmembrane region" description="Helical" evidence="5">
    <location>
        <begin position="191"/>
        <end position="209"/>
    </location>
</feature>